<keyword evidence="1" id="KW-0805">Transcription regulation</keyword>
<dbReference type="AlphaFoldDB" id="A0A917JEL3"/>
<comment type="caution">
    <text evidence="5">The sequence shown here is derived from an EMBL/GenBank/DDBJ whole genome shotgun (WGS) entry which is preliminary data.</text>
</comment>
<dbReference type="RefSeq" id="WP_188366484.1">
    <property type="nucleotide sequence ID" value="NZ_BMDT01000001.1"/>
</dbReference>
<dbReference type="PROSITE" id="PS00894">
    <property type="entry name" value="HTH_DEOR_1"/>
    <property type="match status" value="1"/>
</dbReference>
<dbReference type="SMART" id="SM01134">
    <property type="entry name" value="DeoRC"/>
    <property type="match status" value="1"/>
</dbReference>
<dbReference type="Gene3D" id="3.40.50.1360">
    <property type="match status" value="1"/>
</dbReference>
<evidence type="ECO:0000259" key="4">
    <source>
        <dbReference type="PROSITE" id="PS51000"/>
    </source>
</evidence>
<feature type="domain" description="HTH deoR-type" evidence="4">
    <location>
        <begin position="3"/>
        <end position="58"/>
    </location>
</feature>
<dbReference type="InterPro" id="IPR050313">
    <property type="entry name" value="Carb_Metab_HTH_regulators"/>
</dbReference>
<dbReference type="PANTHER" id="PTHR30363:SF56">
    <property type="entry name" value="TRANSCRIPTIONAL REGULATOR, DEOR FAMILY"/>
    <property type="match status" value="1"/>
</dbReference>
<dbReference type="SUPFAM" id="SSF100950">
    <property type="entry name" value="NagB/RpiA/CoA transferase-like"/>
    <property type="match status" value="1"/>
</dbReference>
<dbReference type="PROSITE" id="PS51000">
    <property type="entry name" value="HTH_DEOR_2"/>
    <property type="match status" value="1"/>
</dbReference>
<gene>
    <name evidence="5" type="primary">fruR</name>
    <name evidence="5" type="ORF">GCM10011482_02910</name>
</gene>
<evidence type="ECO:0000256" key="2">
    <source>
        <dbReference type="ARBA" id="ARBA00023125"/>
    </source>
</evidence>
<protein>
    <submittedName>
        <fullName evidence="5">DeoR family transcriptional regulator</fullName>
    </submittedName>
</protein>
<dbReference type="Gene3D" id="1.10.10.10">
    <property type="entry name" value="Winged helix-like DNA-binding domain superfamily/Winged helix DNA-binding domain"/>
    <property type="match status" value="1"/>
</dbReference>
<sequence>MLTEERYQFILSFLETNQTITIHEITRSLGTSESTIRRDLQTLEDRGLLIRVHGGAKKKQQLNYEPSMNEKKTQRHLEKKAIAQLAVTKLQRNDMIYLDAGSTTLEMISLLPKDYDLTVVTNSVTHAIHLLDAQIPTIILGGSLKMRTDAILGSTAVQQLQQLYFDKAFLGINGIDVQSGFTTPDPEEAFLKKTAANQSQKTFVLADHSKFKERSFSQVLPLVNAHILTDNCPVDILSKIQKITNITEVNQ</sequence>
<evidence type="ECO:0000256" key="3">
    <source>
        <dbReference type="ARBA" id="ARBA00023163"/>
    </source>
</evidence>
<proteinExistence type="predicted"/>
<dbReference type="GO" id="GO:0003700">
    <property type="term" value="F:DNA-binding transcription factor activity"/>
    <property type="evidence" value="ECO:0007669"/>
    <property type="project" value="InterPro"/>
</dbReference>
<dbReference type="SMART" id="SM00420">
    <property type="entry name" value="HTH_DEOR"/>
    <property type="match status" value="1"/>
</dbReference>
<dbReference type="Proteomes" id="UP000622610">
    <property type="component" value="Unassembled WGS sequence"/>
</dbReference>
<name>A0A917JEL3_9ENTE</name>
<dbReference type="GO" id="GO:0003677">
    <property type="term" value="F:DNA binding"/>
    <property type="evidence" value="ECO:0007669"/>
    <property type="project" value="UniProtKB-KW"/>
</dbReference>
<dbReference type="InterPro" id="IPR001034">
    <property type="entry name" value="DeoR_HTH"/>
</dbReference>
<accession>A0A917JEL3</accession>
<dbReference type="Pfam" id="PF08220">
    <property type="entry name" value="HTH_DeoR"/>
    <property type="match status" value="1"/>
</dbReference>
<evidence type="ECO:0000313" key="6">
    <source>
        <dbReference type="Proteomes" id="UP000622610"/>
    </source>
</evidence>
<organism evidence="5 6">
    <name type="scientific">Enterococcus alcedinis</name>
    <dbReference type="NCBI Taxonomy" id="1274384"/>
    <lineage>
        <taxon>Bacteria</taxon>
        <taxon>Bacillati</taxon>
        <taxon>Bacillota</taxon>
        <taxon>Bacilli</taxon>
        <taxon>Lactobacillales</taxon>
        <taxon>Enterococcaceae</taxon>
        <taxon>Enterococcus</taxon>
    </lineage>
</organism>
<keyword evidence="2" id="KW-0238">DNA-binding</keyword>
<dbReference type="InterPro" id="IPR036390">
    <property type="entry name" value="WH_DNA-bd_sf"/>
</dbReference>
<keyword evidence="6" id="KW-1185">Reference proteome</keyword>
<dbReference type="InterPro" id="IPR036388">
    <property type="entry name" value="WH-like_DNA-bd_sf"/>
</dbReference>
<dbReference type="InterPro" id="IPR014036">
    <property type="entry name" value="DeoR-like_C"/>
</dbReference>
<evidence type="ECO:0000256" key="1">
    <source>
        <dbReference type="ARBA" id="ARBA00023015"/>
    </source>
</evidence>
<dbReference type="InterPro" id="IPR018356">
    <property type="entry name" value="Tscrpt_reg_HTH_DeoR_CS"/>
</dbReference>
<reference evidence="5" key="1">
    <citation type="journal article" date="2014" name="Int. J. Syst. Evol. Microbiol.">
        <title>Complete genome sequence of Corynebacterium casei LMG S-19264T (=DSM 44701T), isolated from a smear-ripened cheese.</title>
        <authorList>
            <consortium name="US DOE Joint Genome Institute (JGI-PGF)"/>
            <person name="Walter F."/>
            <person name="Albersmeier A."/>
            <person name="Kalinowski J."/>
            <person name="Ruckert C."/>
        </authorList>
    </citation>
    <scope>NUCLEOTIDE SEQUENCE</scope>
    <source>
        <strain evidence="5">CCM 8433</strain>
    </source>
</reference>
<dbReference type="Pfam" id="PF00455">
    <property type="entry name" value="DeoRC"/>
    <property type="match status" value="1"/>
</dbReference>
<dbReference type="InterPro" id="IPR037171">
    <property type="entry name" value="NagB/RpiA_transferase-like"/>
</dbReference>
<dbReference type="SUPFAM" id="SSF46785">
    <property type="entry name" value="Winged helix' DNA-binding domain"/>
    <property type="match status" value="1"/>
</dbReference>
<evidence type="ECO:0000313" key="5">
    <source>
        <dbReference type="EMBL" id="GGI64637.1"/>
    </source>
</evidence>
<dbReference type="PRINTS" id="PR00037">
    <property type="entry name" value="HTHLACR"/>
</dbReference>
<keyword evidence="3" id="KW-0804">Transcription</keyword>
<dbReference type="PANTHER" id="PTHR30363">
    <property type="entry name" value="HTH-TYPE TRANSCRIPTIONAL REGULATOR SRLR-RELATED"/>
    <property type="match status" value="1"/>
</dbReference>
<dbReference type="EMBL" id="BMDT01000001">
    <property type="protein sequence ID" value="GGI64637.1"/>
    <property type="molecule type" value="Genomic_DNA"/>
</dbReference>
<reference evidence="5" key="2">
    <citation type="submission" date="2020-09" db="EMBL/GenBank/DDBJ databases">
        <authorList>
            <person name="Sun Q."/>
            <person name="Sedlacek I."/>
        </authorList>
    </citation>
    <scope>NUCLEOTIDE SEQUENCE</scope>
    <source>
        <strain evidence="5">CCM 8433</strain>
    </source>
</reference>